<sequence>MTTKAQNSRQAIDACTVKLQNWNPFMNFPSLTKTLINLENFSLLPLDFSKLSLSGDDKTTPTNKKKDPLRRIIRSKRRRWIRRLGSGSSRFMIRKRSGSVGNCCSIGGFDSEGSDSGYRSDPGYCADSEFEDDGGDDDDDDDEDLSFGATISRIIVFQCRTDNKALQRMPSWGKRSSQMQMSKAQ</sequence>
<name>A0AAN8V9N3_9MAGN</name>
<feature type="compositionally biased region" description="Acidic residues" evidence="1">
    <location>
        <begin position="128"/>
        <end position="145"/>
    </location>
</feature>
<protein>
    <submittedName>
        <fullName evidence="2">Uncharacterized protein</fullName>
    </submittedName>
</protein>
<comment type="caution">
    <text evidence="2">The sequence shown here is derived from an EMBL/GenBank/DDBJ whole genome shotgun (WGS) entry which is preliminary data.</text>
</comment>
<dbReference type="PANTHER" id="PTHR36775:SF1">
    <property type="entry name" value="LYR MOTIF PROTEIN"/>
    <property type="match status" value="1"/>
</dbReference>
<organism evidence="2 3">
    <name type="scientific">Dillenia turbinata</name>
    <dbReference type="NCBI Taxonomy" id="194707"/>
    <lineage>
        <taxon>Eukaryota</taxon>
        <taxon>Viridiplantae</taxon>
        <taxon>Streptophyta</taxon>
        <taxon>Embryophyta</taxon>
        <taxon>Tracheophyta</taxon>
        <taxon>Spermatophyta</taxon>
        <taxon>Magnoliopsida</taxon>
        <taxon>eudicotyledons</taxon>
        <taxon>Gunneridae</taxon>
        <taxon>Pentapetalae</taxon>
        <taxon>Dilleniales</taxon>
        <taxon>Dilleniaceae</taxon>
        <taxon>Dillenia</taxon>
    </lineage>
</organism>
<evidence type="ECO:0000256" key="1">
    <source>
        <dbReference type="SAM" id="MobiDB-lite"/>
    </source>
</evidence>
<dbReference type="AlphaFoldDB" id="A0AAN8V9N3"/>
<proteinExistence type="predicted"/>
<gene>
    <name evidence="2" type="ORF">RJ641_004269</name>
</gene>
<dbReference type="PANTHER" id="PTHR36775">
    <property type="entry name" value="LYR MOTIF PROTEIN"/>
    <property type="match status" value="1"/>
</dbReference>
<reference evidence="2 3" key="1">
    <citation type="submission" date="2023-12" db="EMBL/GenBank/DDBJ databases">
        <title>A high-quality genome assembly for Dillenia turbinata (Dilleniales).</title>
        <authorList>
            <person name="Chanderbali A."/>
        </authorList>
    </citation>
    <scope>NUCLEOTIDE SEQUENCE [LARGE SCALE GENOMIC DNA]</scope>
    <source>
        <strain evidence="2">LSX21</strain>
        <tissue evidence="2">Leaf</tissue>
    </source>
</reference>
<evidence type="ECO:0000313" key="3">
    <source>
        <dbReference type="Proteomes" id="UP001370490"/>
    </source>
</evidence>
<dbReference type="Proteomes" id="UP001370490">
    <property type="component" value="Unassembled WGS sequence"/>
</dbReference>
<keyword evidence="3" id="KW-1185">Reference proteome</keyword>
<evidence type="ECO:0000313" key="2">
    <source>
        <dbReference type="EMBL" id="KAK6930175.1"/>
    </source>
</evidence>
<accession>A0AAN8V9N3</accession>
<feature type="region of interest" description="Disordered" evidence="1">
    <location>
        <begin position="125"/>
        <end position="145"/>
    </location>
</feature>
<dbReference type="EMBL" id="JBAMMX010000012">
    <property type="protein sequence ID" value="KAK6930175.1"/>
    <property type="molecule type" value="Genomic_DNA"/>
</dbReference>